<dbReference type="SUPFAM" id="SSF48371">
    <property type="entry name" value="ARM repeat"/>
    <property type="match status" value="1"/>
</dbReference>
<dbReference type="InterPro" id="IPR016024">
    <property type="entry name" value="ARM-type_fold"/>
</dbReference>
<dbReference type="PANTHER" id="PTHR34070:SF1">
    <property type="entry name" value="DNA ALKYLATION REPAIR PROTEIN"/>
    <property type="match status" value="1"/>
</dbReference>
<proteinExistence type="predicted"/>
<dbReference type="Gene3D" id="1.25.10.90">
    <property type="match status" value="1"/>
</dbReference>
<keyword evidence="2" id="KW-1185">Reference proteome</keyword>
<dbReference type="InterPro" id="IPR014825">
    <property type="entry name" value="DNA_alkylation"/>
</dbReference>
<comment type="caution">
    <text evidence="1">The sequence shown here is derived from an EMBL/GenBank/DDBJ whole genome shotgun (WGS) entry which is preliminary data.</text>
</comment>
<dbReference type="Proteomes" id="UP000438914">
    <property type="component" value="Unassembled WGS sequence"/>
</dbReference>
<protein>
    <submittedName>
        <fullName evidence="1">DNA alkylation repair protein</fullName>
    </submittedName>
</protein>
<gene>
    <name evidence="1" type="ORF">FYJ73_01755</name>
</gene>
<dbReference type="PANTHER" id="PTHR34070">
    <property type="entry name" value="ARMADILLO-TYPE FOLD"/>
    <property type="match status" value="1"/>
</dbReference>
<dbReference type="Pfam" id="PF08713">
    <property type="entry name" value="DNA_alkylation"/>
    <property type="match status" value="1"/>
</dbReference>
<evidence type="ECO:0000313" key="1">
    <source>
        <dbReference type="EMBL" id="MST83420.1"/>
    </source>
</evidence>
<dbReference type="EMBL" id="VUNG01000002">
    <property type="protein sequence ID" value="MST83420.1"/>
    <property type="molecule type" value="Genomic_DNA"/>
</dbReference>
<reference evidence="1 2" key="1">
    <citation type="submission" date="2019-08" db="EMBL/GenBank/DDBJ databases">
        <title>In-depth cultivation of the pig gut microbiome towards novel bacterial diversity and tailored functional studies.</title>
        <authorList>
            <person name="Wylensek D."/>
            <person name="Hitch T.C.A."/>
            <person name="Clavel T."/>
        </authorList>
    </citation>
    <scope>NUCLEOTIDE SEQUENCE [LARGE SCALE GENOMIC DNA]</scope>
    <source>
        <strain evidence="1 2">LKV-178-WT-2A</strain>
    </source>
</reference>
<dbReference type="RefSeq" id="WP_154532981.1">
    <property type="nucleotide sequence ID" value="NZ_VUNG01000002.1"/>
</dbReference>
<name>A0A7K0KDB7_9BACT</name>
<organism evidence="1 2">
    <name type="scientific">Hallella mizrahii</name>
    <dbReference type="NCBI Taxonomy" id="2606637"/>
    <lineage>
        <taxon>Bacteria</taxon>
        <taxon>Pseudomonadati</taxon>
        <taxon>Bacteroidota</taxon>
        <taxon>Bacteroidia</taxon>
        <taxon>Bacteroidales</taxon>
        <taxon>Prevotellaceae</taxon>
        <taxon>Hallella</taxon>
    </lineage>
</organism>
<sequence length="257" mass="29877">MSTKNSNNEVLKDARQVTERLLALRDDSQREILMRFFKTGPGEYGEGDEFLGIKVPVTRSVVKIVDKHLPLVETEQLLLSPWHEVRLCALLILVGQFCRFANRNSQEAMEERDAIVNFYLCHADQINNWDLVDASAPKIIGQWLMCPTNLGQQRNIVDALAHSSHLWRQRISMVCTLTPTQQGDPSWCLHYAEIHLHATQDLMQKAVGWMLREMGKHVSMDLLRNFLNQHVHEMPRTMLRYAIEKFDEAERHDFMTR</sequence>
<accession>A0A7K0KDB7</accession>
<dbReference type="CDD" id="cd06561">
    <property type="entry name" value="AlkD_like"/>
    <property type="match status" value="1"/>
</dbReference>
<dbReference type="AlphaFoldDB" id="A0A7K0KDB7"/>
<evidence type="ECO:0000313" key="2">
    <source>
        <dbReference type="Proteomes" id="UP000438914"/>
    </source>
</evidence>